<sequence>MRNSVGHDFHPVTGEPWFSDNQVDGMGDDIPLGEINRQTAARQNFGHPWYGGRNVRRKEYEGQEVPVEVVMPAIEMDAHAARHDVL</sequence>
<comment type="caution">
    <text evidence="2">The sequence shown here is derived from an EMBL/GenBank/DDBJ whole genome shotgun (WGS) entry which is preliminary data.</text>
</comment>
<evidence type="ECO:0000256" key="1">
    <source>
        <dbReference type="SAM" id="MobiDB-lite"/>
    </source>
</evidence>
<dbReference type="InterPro" id="IPR011042">
    <property type="entry name" value="6-blade_b-propeller_TolB-like"/>
</dbReference>
<reference evidence="2 3" key="1">
    <citation type="submission" date="2024-06" db="EMBL/GenBank/DDBJ databases">
        <title>Genomic Encyclopedia of Type Strains, Phase IV (KMG-IV): sequencing the most valuable type-strain genomes for metagenomic binning, comparative biology and taxonomic classification.</title>
        <authorList>
            <person name="Goeker M."/>
        </authorList>
    </citation>
    <scope>NUCLEOTIDE SEQUENCE [LARGE SCALE GENOMIC DNA]</scope>
    <source>
        <strain evidence="2 3">DSM 105042</strain>
    </source>
</reference>
<protein>
    <submittedName>
        <fullName evidence="2">Glucose/arabinose dehydrogenase</fullName>
    </submittedName>
</protein>
<keyword evidence="3" id="KW-1185">Reference proteome</keyword>
<gene>
    <name evidence="2" type="ORF">ABID21_000326</name>
</gene>
<feature type="compositionally biased region" description="Basic and acidic residues" evidence="1">
    <location>
        <begin position="1"/>
        <end position="10"/>
    </location>
</feature>
<accession>A0ABV2H138</accession>
<feature type="region of interest" description="Disordered" evidence="1">
    <location>
        <begin position="1"/>
        <end position="30"/>
    </location>
</feature>
<dbReference type="EMBL" id="JBEPLJ010000001">
    <property type="protein sequence ID" value="MET3584234.1"/>
    <property type="molecule type" value="Genomic_DNA"/>
</dbReference>
<name>A0ABV2H138_9HYPH</name>
<dbReference type="Proteomes" id="UP001549031">
    <property type="component" value="Unassembled WGS sequence"/>
</dbReference>
<dbReference type="Gene3D" id="2.120.10.30">
    <property type="entry name" value="TolB, C-terminal domain"/>
    <property type="match status" value="1"/>
</dbReference>
<evidence type="ECO:0000313" key="3">
    <source>
        <dbReference type="Proteomes" id="UP001549031"/>
    </source>
</evidence>
<proteinExistence type="predicted"/>
<evidence type="ECO:0000313" key="2">
    <source>
        <dbReference type="EMBL" id="MET3584234.1"/>
    </source>
</evidence>
<organism evidence="2 3">
    <name type="scientific">Pseudorhizobium tarimense</name>
    <dbReference type="NCBI Taxonomy" id="1079109"/>
    <lineage>
        <taxon>Bacteria</taxon>
        <taxon>Pseudomonadati</taxon>
        <taxon>Pseudomonadota</taxon>
        <taxon>Alphaproteobacteria</taxon>
        <taxon>Hyphomicrobiales</taxon>
        <taxon>Rhizobiaceae</taxon>
        <taxon>Rhizobium/Agrobacterium group</taxon>
        <taxon>Pseudorhizobium</taxon>
    </lineage>
</organism>